<feature type="compositionally biased region" description="Basic and acidic residues" evidence="1">
    <location>
        <begin position="1"/>
        <end position="10"/>
    </location>
</feature>
<dbReference type="STRING" id="1920490.GCA_001895925_04324"/>
<reference evidence="2 3" key="1">
    <citation type="submission" date="2018-02" db="EMBL/GenBank/DDBJ databases">
        <authorList>
            <person name="Cohen D.B."/>
            <person name="Kent A.D."/>
        </authorList>
    </citation>
    <scope>NUCLEOTIDE SEQUENCE [LARGE SCALE GENOMIC DNA]</scope>
    <source>
        <strain evidence="2 3">ULC007</strain>
    </source>
</reference>
<dbReference type="EMBL" id="PVWG01000012">
    <property type="protein sequence ID" value="PSB19157.1"/>
    <property type="molecule type" value="Genomic_DNA"/>
</dbReference>
<dbReference type="OrthoDB" id="514226at2"/>
<organism evidence="2 3">
    <name type="scientific">Phormidesmis priestleyi ULC007</name>
    <dbReference type="NCBI Taxonomy" id="1920490"/>
    <lineage>
        <taxon>Bacteria</taxon>
        <taxon>Bacillati</taxon>
        <taxon>Cyanobacteriota</taxon>
        <taxon>Cyanophyceae</taxon>
        <taxon>Leptolyngbyales</taxon>
        <taxon>Leptolyngbyaceae</taxon>
        <taxon>Phormidesmis</taxon>
    </lineage>
</organism>
<reference evidence="2 3" key="2">
    <citation type="submission" date="2018-03" db="EMBL/GenBank/DDBJ databases">
        <title>The ancient ancestry and fast evolution of plastids.</title>
        <authorList>
            <person name="Moore K.R."/>
            <person name="Magnabosco C."/>
            <person name="Momper L."/>
            <person name="Gold D.A."/>
            <person name="Bosak T."/>
            <person name="Fournier G.P."/>
        </authorList>
    </citation>
    <scope>NUCLEOTIDE SEQUENCE [LARGE SCALE GENOMIC DNA]</scope>
    <source>
        <strain evidence="2 3">ULC007</strain>
    </source>
</reference>
<feature type="region of interest" description="Disordered" evidence="1">
    <location>
        <begin position="1"/>
        <end position="21"/>
    </location>
</feature>
<evidence type="ECO:0000313" key="2">
    <source>
        <dbReference type="EMBL" id="PSB19157.1"/>
    </source>
</evidence>
<evidence type="ECO:0000256" key="1">
    <source>
        <dbReference type="SAM" id="MobiDB-lite"/>
    </source>
</evidence>
<dbReference type="InterPro" id="IPR021705">
    <property type="entry name" value="DUF3288"/>
</dbReference>
<keyword evidence="3" id="KW-1185">Reference proteome</keyword>
<evidence type="ECO:0000313" key="3">
    <source>
        <dbReference type="Proteomes" id="UP000238634"/>
    </source>
</evidence>
<sequence>MAEEKKEQRHPQWSSDRQVTDALLSGGPTDYNLAELARLKIRYKGFPGARDIQADLEKILSQWHLTEHALYEKTREIHAVAQVYKGRGAKRDDWS</sequence>
<dbReference type="Pfam" id="PF11691">
    <property type="entry name" value="DUF3288"/>
    <property type="match status" value="1"/>
</dbReference>
<name>A0A2T1DFB8_9CYAN</name>
<dbReference type="AlphaFoldDB" id="A0A2T1DFB8"/>
<protein>
    <submittedName>
        <fullName evidence="2">DUF3288 domain-containing protein</fullName>
    </submittedName>
</protein>
<dbReference type="Proteomes" id="UP000238634">
    <property type="component" value="Unassembled WGS sequence"/>
</dbReference>
<gene>
    <name evidence="2" type="ORF">C7B65_12840</name>
</gene>
<dbReference type="RefSeq" id="WP_073070428.1">
    <property type="nucleotide sequence ID" value="NZ_MPPI01000007.1"/>
</dbReference>
<accession>A0A2T1DFB8</accession>
<proteinExistence type="predicted"/>
<comment type="caution">
    <text evidence="2">The sequence shown here is derived from an EMBL/GenBank/DDBJ whole genome shotgun (WGS) entry which is preliminary data.</text>
</comment>